<accession>A0A8J2ZZK1</accession>
<keyword evidence="2" id="KW-1185">Reference proteome</keyword>
<protein>
    <submittedName>
        <fullName evidence="1">Uncharacterized protein</fullName>
    </submittedName>
</protein>
<name>A0A8J2ZZK1_9BACL</name>
<reference evidence="1" key="2">
    <citation type="submission" date="2020-09" db="EMBL/GenBank/DDBJ databases">
        <authorList>
            <person name="Sun Q."/>
            <person name="Zhou Y."/>
        </authorList>
    </citation>
    <scope>NUCLEOTIDE SEQUENCE</scope>
    <source>
        <strain evidence="1">CGMCC 1.12777</strain>
    </source>
</reference>
<comment type="caution">
    <text evidence="1">The sequence shown here is derived from an EMBL/GenBank/DDBJ whole genome shotgun (WGS) entry which is preliminary data.</text>
</comment>
<dbReference type="RefSeq" id="WP_188499032.1">
    <property type="nucleotide sequence ID" value="NZ_BMFV01000043.1"/>
</dbReference>
<dbReference type="AlphaFoldDB" id="A0A8J2ZZK1"/>
<gene>
    <name evidence="1" type="ORF">GCM10007096_38780</name>
</gene>
<organism evidence="1 2">
    <name type="scientific">Pullulanibacillus pueri</name>
    <dbReference type="NCBI Taxonomy" id="1437324"/>
    <lineage>
        <taxon>Bacteria</taxon>
        <taxon>Bacillati</taxon>
        <taxon>Bacillota</taxon>
        <taxon>Bacilli</taxon>
        <taxon>Bacillales</taxon>
        <taxon>Sporolactobacillaceae</taxon>
        <taxon>Pullulanibacillus</taxon>
    </lineage>
</organism>
<proteinExistence type="predicted"/>
<sequence>MEETKVRFQNINVNSISSSSGIFVGNNTQGKFCSVTKENSGLVVTGDRNTLIKNVTIIKS</sequence>
<evidence type="ECO:0000313" key="2">
    <source>
        <dbReference type="Proteomes" id="UP000656813"/>
    </source>
</evidence>
<evidence type="ECO:0000313" key="1">
    <source>
        <dbReference type="EMBL" id="GGH87839.1"/>
    </source>
</evidence>
<dbReference type="EMBL" id="BMFV01000043">
    <property type="protein sequence ID" value="GGH87839.1"/>
    <property type="molecule type" value="Genomic_DNA"/>
</dbReference>
<dbReference type="Proteomes" id="UP000656813">
    <property type="component" value="Unassembled WGS sequence"/>
</dbReference>
<reference evidence="1" key="1">
    <citation type="journal article" date="2014" name="Int. J. Syst. Evol. Microbiol.">
        <title>Complete genome sequence of Corynebacterium casei LMG S-19264T (=DSM 44701T), isolated from a smear-ripened cheese.</title>
        <authorList>
            <consortium name="US DOE Joint Genome Institute (JGI-PGF)"/>
            <person name="Walter F."/>
            <person name="Albersmeier A."/>
            <person name="Kalinowski J."/>
            <person name="Ruckert C."/>
        </authorList>
    </citation>
    <scope>NUCLEOTIDE SEQUENCE</scope>
    <source>
        <strain evidence="1">CGMCC 1.12777</strain>
    </source>
</reference>